<dbReference type="GO" id="GO:0007059">
    <property type="term" value="P:chromosome segregation"/>
    <property type="evidence" value="ECO:0007669"/>
    <property type="project" value="TreeGrafter"/>
</dbReference>
<dbReference type="SUPFAM" id="SSF110849">
    <property type="entry name" value="ParB/Sulfiredoxin"/>
    <property type="match status" value="1"/>
</dbReference>
<sequence>MAKSLSEVVKKIDMILIDGPVRDTRMSIDMEAVKELAESIDEVGLMVPILLANKGERFEVVWGHRRFLAHKFLGKTKILAKVQTLSESQIIIMRAIENIHREDITTIEEAKIYQCLMKDEGMEIEEIAKRMSSGYYPTIKYLILEGYLFFLTIEELLCTINVCKEKLDYPHYIKLIYEILEKWADIMYSSEDIHKRIFIRESMIKIFLGQLLDTKIHKYFEEFIDGIYDRLNEDLMYILHDYRSACIGLCYDYSEAGMYDKLQQHCTFLLSQDTKSSYIWEHLGIAYRNKGLTIYANAAENICQIKEKLKIKGIKKMLRKFKIKQFFWRHFFRFFTLNFWSIKKYHKWSVKKA</sequence>
<feature type="domain" description="ParB-like N-terminal" evidence="1">
    <location>
        <begin position="10"/>
        <end position="99"/>
    </location>
</feature>
<dbReference type="EMBL" id="LAZR01025237">
    <property type="protein sequence ID" value="KKL72552.1"/>
    <property type="molecule type" value="Genomic_DNA"/>
</dbReference>
<dbReference type="Gene3D" id="1.10.10.730">
    <property type="entry name" value="KorB DNA-binding domain"/>
    <property type="match status" value="1"/>
</dbReference>
<dbReference type="GO" id="GO:0003677">
    <property type="term" value="F:DNA binding"/>
    <property type="evidence" value="ECO:0007669"/>
    <property type="project" value="InterPro"/>
</dbReference>
<dbReference type="InterPro" id="IPR050336">
    <property type="entry name" value="Chromosome_partition/occlusion"/>
</dbReference>
<dbReference type="AlphaFoldDB" id="A0A0F9HBU5"/>
<protein>
    <recommendedName>
        <fullName evidence="1">ParB-like N-terminal domain-containing protein</fullName>
    </recommendedName>
</protein>
<organism evidence="2">
    <name type="scientific">marine sediment metagenome</name>
    <dbReference type="NCBI Taxonomy" id="412755"/>
    <lineage>
        <taxon>unclassified sequences</taxon>
        <taxon>metagenomes</taxon>
        <taxon>ecological metagenomes</taxon>
    </lineage>
</organism>
<dbReference type="InterPro" id="IPR036086">
    <property type="entry name" value="ParB/Sulfiredoxin_sf"/>
</dbReference>
<name>A0A0F9HBU5_9ZZZZ</name>
<comment type="caution">
    <text evidence="2">The sequence shown here is derived from an EMBL/GenBank/DDBJ whole genome shotgun (WGS) entry which is preliminary data.</text>
</comment>
<evidence type="ECO:0000259" key="1">
    <source>
        <dbReference type="SMART" id="SM00470"/>
    </source>
</evidence>
<reference evidence="2" key="1">
    <citation type="journal article" date="2015" name="Nature">
        <title>Complex archaea that bridge the gap between prokaryotes and eukaryotes.</title>
        <authorList>
            <person name="Spang A."/>
            <person name="Saw J.H."/>
            <person name="Jorgensen S.L."/>
            <person name="Zaremba-Niedzwiedzka K."/>
            <person name="Martijn J."/>
            <person name="Lind A.E."/>
            <person name="van Eijk R."/>
            <person name="Schleper C."/>
            <person name="Guy L."/>
            <person name="Ettema T.J."/>
        </authorList>
    </citation>
    <scope>NUCLEOTIDE SEQUENCE</scope>
</reference>
<dbReference type="Pfam" id="PF02195">
    <property type="entry name" value="ParB_N"/>
    <property type="match status" value="1"/>
</dbReference>
<dbReference type="InterPro" id="IPR042075">
    <property type="entry name" value="KorB_DNA-db"/>
</dbReference>
<dbReference type="Gene3D" id="3.90.1530.30">
    <property type="match status" value="1"/>
</dbReference>
<gene>
    <name evidence="2" type="ORF">LCGC14_2083750</name>
</gene>
<accession>A0A0F9HBU5</accession>
<dbReference type="InterPro" id="IPR003115">
    <property type="entry name" value="ParB_N"/>
</dbReference>
<dbReference type="PANTHER" id="PTHR33375">
    <property type="entry name" value="CHROMOSOME-PARTITIONING PROTEIN PARB-RELATED"/>
    <property type="match status" value="1"/>
</dbReference>
<dbReference type="InterPro" id="IPR004437">
    <property type="entry name" value="ParB/RepB/Spo0J"/>
</dbReference>
<dbReference type="SMART" id="SM00470">
    <property type="entry name" value="ParB"/>
    <property type="match status" value="1"/>
</dbReference>
<dbReference type="PANTHER" id="PTHR33375:SF1">
    <property type="entry name" value="CHROMOSOME-PARTITIONING PROTEIN PARB-RELATED"/>
    <property type="match status" value="1"/>
</dbReference>
<evidence type="ECO:0000313" key="2">
    <source>
        <dbReference type="EMBL" id="KKL72552.1"/>
    </source>
</evidence>
<dbReference type="NCBIfam" id="TIGR00180">
    <property type="entry name" value="parB_part"/>
    <property type="match status" value="1"/>
</dbReference>
<dbReference type="GO" id="GO:0005694">
    <property type="term" value="C:chromosome"/>
    <property type="evidence" value="ECO:0007669"/>
    <property type="project" value="TreeGrafter"/>
</dbReference>
<dbReference type="SUPFAM" id="SSF109709">
    <property type="entry name" value="KorB DNA-binding domain-like"/>
    <property type="match status" value="1"/>
</dbReference>
<proteinExistence type="predicted"/>